<sequence length="63" mass="7064">VWESQRDEHLAALAEAPVDLSGDVRCDSPGHSAKFLTYCSYLNQLGKILHSELVRVKELKLLI</sequence>
<dbReference type="HOGENOM" id="CLU_2892441_0_0_1"/>
<dbReference type="EMBL" id="DS712198">
    <property type="protein sequence ID" value="EEC06000.1"/>
    <property type="molecule type" value="Genomic_DNA"/>
</dbReference>
<organism>
    <name type="scientific">Ixodes scapularis</name>
    <name type="common">Black-legged tick</name>
    <name type="synonym">Deer tick</name>
    <dbReference type="NCBI Taxonomy" id="6945"/>
    <lineage>
        <taxon>Eukaryota</taxon>
        <taxon>Metazoa</taxon>
        <taxon>Ecdysozoa</taxon>
        <taxon>Arthropoda</taxon>
        <taxon>Chelicerata</taxon>
        <taxon>Arachnida</taxon>
        <taxon>Acari</taxon>
        <taxon>Parasitiformes</taxon>
        <taxon>Ixodida</taxon>
        <taxon>Ixodoidea</taxon>
        <taxon>Ixodidae</taxon>
        <taxon>Ixodinae</taxon>
        <taxon>Ixodes</taxon>
    </lineage>
</organism>
<feature type="non-terminal residue" evidence="1">
    <location>
        <position position="1"/>
    </location>
</feature>
<feature type="non-terminal residue" evidence="1">
    <location>
        <position position="63"/>
    </location>
</feature>
<dbReference type="InParanoid" id="B7PHC8"/>
<dbReference type="Proteomes" id="UP000001555">
    <property type="component" value="Unassembled WGS sequence"/>
</dbReference>
<protein>
    <submittedName>
        <fullName evidence="1 2">Uncharacterized protein</fullName>
    </submittedName>
</protein>
<evidence type="ECO:0000313" key="2">
    <source>
        <dbReference type="EnsemblMetazoa" id="ISCW003537-PA"/>
    </source>
</evidence>
<dbReference type="VEuPathDB" id="VectorBase:ISCW003537"/>
<reference evidence="1 3" key="1">
    <citation type="submission" date="2008-03" db="EMBL/GenBank/DDBJ databases">
        <title>Annotation of Ixodes scapularis.</title>
        <authorList>
            <consortium name="Ixodes scapularis Genome Project Consortium"/>
            <person name="Caler E."/>
            <person name="Hannick L.I."/>
            <person name="Bidwell S."/>
            <person name="Joardar V."/>
            <person name="Thiagarajan M."/>
            <person name="Amedeo P."/>
            <person name="Galinsky K.J."/>
            <person name="Schobel S."/>
            <person name="Inman J."/>
            <person name="Hostetler J."/>
            <person name="Miller J."/>
            <person name="Hammond M."/>
            <person name="Megy K."/>
            <person name="Lawson D."/>
            <person name="Kodira C."/>
            <person name="Sutton G."/>
            <person name="Meyer J."/>
            <person name="Hill C.A."/>
            <person name="Birren B."/>
            <person name="Nene V."/>
            <person name="Collins F."/>
            <person name="Alarcon-Chaidez F."/>
            <person name="Wikel S."/>
            <person name="Strausberg R."/>
        </authorList>
    </citation>
    <scope>NUCLEOTIDE SEQUENCE [LARGE SCALE GENOMIC DNA]</scope>
    <source>
        <strain evidence="3">Wikel</strain>
        <strain evidence="1">Wikel colony</strain>
    </source>
</reference>
<name>B7PHC8_IXOSC</name>
<keyword evidence="3" id="KW-1185">Reference proteome</keyword>
<dbReference type="PaxDb" id="6945-B7PHC8"/>
<proteinExistence type="predicted"/>
<evidence type="ECO:0000313" key="1">
    <source>
        <dbReference type="EMBL" id="EEC06000.1"/>
    </source>
</evidence>
<dbReference type="EMBL" id="ABJB010263157">
    <property type="status" value="NOT_ANNOTATED_CDS"/>
    <property type="molecule type" value="Genomic_DNA"/>
</dbReference>
<evidence type="ECO:0000313" key="3">
    <source>
        <dbReference type="Proteomes" id="UP000001555"/>
    </source>
</evidence>
<dbReference type="AlphaFoldDB" id="B7PHC8"/>
<gene>
    <name evidence="1" type="ORF">IscW_ISCW003537</name>
</gene>
<dbReference type="VEuPathDB" id="VectorBase:ISCI003537"/>
<dbReference type="EnsemblMetazoa" id="ISCW003537-RA">
    <property type="protein sequence ID" value="ISCW003537-PA"/>
    <property type="gene ID" value="ISCW003537"/>
</dbReference>
<accession>B7PHC8</accession>
<reference evidence="2" key="2">
    <citation type="submission" date="2020-05" db="UniProtKB">
        <authorList>
            <consortium name="EnsemblMetazoa"/>
        </authorList>
    </citation>
    <scope>IDENTIFICATION</scope>
    <source>
        <strain evidence="2">wikel</strain>
    </source>
</reference>